<name>A0A6L9AB87_ECOLX</name>
<feature type="non-terminal residue" evidence="1">
    <location>
        <position position="1"/>
    </location>
</feature>
<evidence type="ECO:0000313" key="2">
    <source>
        <dbReference type="Proteomes" id="UP000475070"/>
    </source>
</evidence>
<proteinExistence type="predicted"/>
<organism evidence="1 2">
    <name type="scientific">Escherichia coli</name>
    <dbReference type="NCBI Taxonomy" id="562"/>
    <lineage>
        <taxon>Bacteria</taxon>
        <taxon>Pseudomonadati</taxon>
        <taxon>Pseudomonadota</taxon>
        <taxon>Gammaproteobacteria</taxon>
        <taxon>Enterobacterales</taxon>
        <taxon>Enterobacteriaceae</taxon>
        <taxon>Escherichia</taxon>
    </lineage>
</organism>
<evidence type="ECO:0000313" key="1">
    <source>
        <dbReference type="EMBL" id="NAG22617.1"/>
    </source>
</evidence>
<sequence>YNHAQYLDGRREMLQWYADYMDSLEHGGNVVHMVFEKHA</sequence>
<dbReference type="Proteomes" id="UP000475070">
    <property type="component" value="Unassembled WGS sequence"/>
</dbReference>
<comment type="caution">
    <text evidence="1">The sequence shown here is derived from an EMBL/GenBank/DDBJ whole genome shotgun (WGS) entry which is preliminary data.</text>
</comment>
<accession>A0A6L9AB87</accession>
<reference evidence="1 2" key="1">
    <citation type="journal article" date="2019" name="Nat. Med.">
        <title>A library of human gut bacterial isolates paired with longitudinal multiomics data enables mechanistic microbiome research.</title>
        <authorList>
            <person name="Poyet M."/>
            <person name="Groussin M."/>
            <person name="Gibbons S.M."/>
            <person name="Avila-Pacheco J."/>
            <person name="Jiang X."/>
            <person name="Kearney S.M."/>
            <person name="Perrotta A.R."/>
            <person name="Berdy B."/>
            <person name="Zhao S."/>
            <person name="Lieberman T.D."/>
            <person name="Swanson P.K."/>
            <person name="Smith M."/>
            <person name="Roesemann S."/>
            <person name="Alexander J.E."/>
            <person name="Rich S.A."/>
            <person name="Livny J."/>
            <person name="Vlamakis H."/>
            <person name="Clish C."/>
            <person name="Bullock K."/>
            <person name="Deik A."/>
            <person name="Scott J."/>
            <person name="Pierce K.A."/>
            <person name="Xavier R.J."/>
            <person name="Alm E.J."/>
        </authorList>
    </citation>
    <scope>NUCLEOTIDE SEQUENCE [LARGE SCALE GENOMIC DNA]</scope>
    <source>
        <strain evidence="1 2">BIOML-A112</strain>
    </source>
</reference>
<protein>
    <submittedName>
        <fullName evidence="1">Integrase</fullName>
    </submittedName>
</protein>
<gene>
    <name evidence="1" type="ORF">GUC01_27205</name>
</gene>
<dbReference type="AlphaFoldDB" id="A0A6L9AB87"/>
<dbReference type="EMBL" id="WXKQ01000176">
    <property type="protein sequence ID" value="NAG22617.1"/>
    <property type="molecule type" value="Genomic_DNA"/>
</dbReference>